<evidence type="ECO:0000256" key="2">
    <source>
        <dbReference type="ARBA" id="ARBA00022448"/>
    </source>
</evidence>
<dbReference type="Pfam" id="PF07690">
    <property type="entry name" value="MFS_1"/>
    <property type="match status" value="1"/>
</dbReference>
<organism evidence="8 9">
    <name type="scientific">Ramlibacter aquaticus</name>
    <dbReference type="NCBI Taxonomy" id="2780094"/>
    <lineage>
        <taxon>Bacteria</taxon>
        <taxon>Pseudomonadati</taxon>
        <taxon>Pseudomonadota</taxon>
        <taxon>Betaproteobacteria</taxon>
        <taxon>Burkholderiales</taxon>
        <taxon>Comamonadaceae</taxon>
        <taxon>Ramlibacter</taxon>
    </lineage>
</organism>
<keyword evidence="9" id="KW-1185">Reference proteome</keyword>
<dbReference type="EMBL" id="JADDOJ010000020">
    <property type="protein sequence ID" value="MBE7940307.1"/>
    <property type="molecule type" value="Genomic_DNA"/>
</dbReference>
<dbReference type="SUPFAM" id="SSF103473">
    <property type="entry name" value="MFS general substrate transporter"/>
    <property type="match status" value="1"/>
</dbReference>
<keyword evidence="2" id="KW-0813">Transport</keyword>
<feature type="transmembrane region" description="Helical" evidence="6">
    <location>
        <begin position="223"/>
        <end position="242"/>
    </location>
</feature>
<feature type="transmembrane region" description="Helical" evidence="6">
    <location>
        <begin position="382"/>
        <end position="405"/>
    </location>
</feature>
<dbReference type="Proteomes" id="UP000715965">
    <property type="component" value="Unassembled WGS sequence"/>
</dbReference>
<evidence type="ECO:0000313" key="9">
    <source>
        <dbReference type="Proteomes" id="UP000715965"/>
    </source>
</evidence>
<evidence type="ECO:0000256" key="5">
    <source>
        <dbReference type="ARBA" id="ARBA00023136"/>
    </source>
</evidence>
<dbReference type="InterPro" id="IPR011701">
    <property type="entry name" value="MFS"/>
</dbReference>
<evidence type="ECO:0000259" key="7">
    <source>
        <dbReference type="PROSITE" id="PS50850"/>
    </source>
</evidence>
<feature type="transmembrane region" description="Helical" evidence="6">
    <location>
        <begin position="315"/>
        <end position="338"/>
    </location>
</feature>
<dbReference type="InterPro" id="IPR044770">
    <property type="entry name" value="MFS_spinster-like"/>
</dbReference>
<name>A0ABR9SEZ7_9BURK</name>
<feature type="domain" description="Major facilitator superfamily (MFS) profile" evidence="7">
    <location>
        <begin position="10"/>
        <end position="409"/>
    </location>
</feature>
<feature type="transmembrane region" description="Helical" evidence="6">
    <location>
        <begin position="76"/>
        <end position="96"/>
    </location>
</feature>
<reference evidence="8 9" key="1">
    <citation type="submission" date="2020-10" db="EMBL/GenBank/DDBJ databases">
        <title>Draft genome of Ramlibacter aquaticus LMG 30558.</title>
        <authorList>
            <person name="Props R."/>
        </authorList>
    </citation>
    <scope>NUCLEOTIDE SEQUENCE [LARGE SCALE GENOMIC DNA]</scope>
    <source>
        <strain evidence="8 9">LMG 30558</strain>
    </source>
</reference>
<dbReference type="InterPro" id="IPR020846">
    <property type="entry name" value="MFS_dom"/>
</dbReference>
<sequence>MGWKNHPRAVLAALLAVHVLAHIDRNMLLGFSPQVTRELALSNAQYGLLTGAVWVLSFGVMAVVLGSLADRFSRTWVMAGGILVWSACTAASGAAQDFGQMVAARFFVASGEAALVPAAISLLTEIFPDRRRGGAIGVFFMGIPLGIGFSFVLAGTLGAAEGWRTTFFLLGAVGVACALPLLLLPDRRAAVAAPAPAQRTPVRAHLRAVVATLREAPAVAPTIVGFVLVHMAFAGLAFTQLWLVRERGLDAATIARQVGMLQLAFGALGALVGGFVGDGAARRMRGGHAGFILLLLAVCGPLMLAYRFAAPGSLLFYAGMCAGFFLPLATYGPANALIQSQTPPHMRSTMTGVTMMLINLFAIAGGNLAVGAVSDRLAAGAHAAPLTAVLLATDLAALASAFFFLRAAVRGRAPLPDAPPVQAVLH</sequence>
<dbReference type="PANTHER" id="PTHR23505:SF79">
    <property type="entry name" value="PROTEIN SPINSTER"/>
    <property type="match status" value="1"/>
</dbReference>
<evidence type="ECO:0000256" key="6">
    <source>
        <dbReference type="SAM" id="Phobius"/>
    </source>
</evidence>
<evidence type="ECO:0000256" key="3">
    <source>
        <dbReference type="ARBA" id="ARBA00022692"/>
    </source>
</evidence>
<feature type="transmembrane region" description="Helical" evidence="6">
    <location>
        <begin position="166"/>
        <end position="184"/>
    </location>
</feature>
<keyword evidence="3 6" id="KW-0812">Transmembrane</keyword>
<feature type="transmembrane region" description="Helical" evidence="6">
    <location>
        <begin position="45"/>
        <end position="69"/>
    </location>
</feature>
<dbReference type="Gene3D" id="1.20.1250.20">
    <property type="entry name" value="MFS general substrate transporter like domains"/>
    <property type="match status" value="1"/>
</dbReference>
<feature type="transmembrane region" description="Helical" evidence="6">
    <location>
        <begin position="350"/>
        <end position="370"/>
    </location>
</feature>
<dbReference type="PROSITE" id="PS50850">
    <property type="entry name" value="MFS"/>
    <property type="match status" value="1"/>
</dbReference>
<comment type="caution">
    <text evidence="8">The sequence shown here is derived from an EMBL/GenBank/DDBJ whole genome shotgun (WGS) entry which is preliminary data.</text>
</comment>
<gene>
    <name evidence="8" type="ORF">IM725_06960</name>
</gene>
<dbReference type="InterPro" id="IPR036259">
    <property type="entry name" value="MFS_trans_sf"/>
</dbReference>
<comment type="subcellular location">
    <subcellularLocation>
        <location evidence="1">Membrane</location>
        <topology evidence="1">Multi-pass membrane protein</topology>
    </subcellularLocation>
</comment>
<feature type="transmembrane region" description="Helical" evidence="6">
    <location>
        <begin position="102"/>
        <end position="123"/>
    </location>
</feature>
<feature type="transmembrane region" description="Helical" evidence="6">
    <location>
        <begin position="289"/>
        <end position="309"/>
    </location>
</feature>
<evidence type="ECO:0000313" key="8">
    <source>
        <dbReference type="EMBL" id="MBE7940307.1"/>
    </source>
</evidence>
<accession>A0ABR9SEZ7</accession>
<evidence type="ECO:0000256" key="4">
    <source>
        <dbReference type="ARBA" id="ARBA00022989"/>
    </source>
</evidence>
<proteinExistence type="predicted"/>
<dbReference type="PANTHER" id="PTHR23505">
    <property type="entry name" value="SPINSTER"/>
    <property type="match status" value="1"/>
</dbReference>
<feature type="transmembrane region" description="Helical" evidence="6">
    <location>
        <begin position="254"/>
        <end position="277"/>
    </location>
</feature>
<feature type="transmembrane region" description="Helical" evidence="6">
    <location>
        <begin position="135"/>
        <end position="160"/>
    </location>
</feature>
<evidence type="ECO:0000256" key="1">
    <source>
        <dbReference type="ARBA" id="ARBA00004141"/>
    </source>
</evidence>
<protein>
    <submittedName>
        <fullName evidence="8">MFS transporter</fullName>
    </submittedName>
</protein>
<keyword evidence="5 6" id="KW-0472">Membrane</keyword>
<keyword evidence="4 6" id="KW-1133">Transmembrane helix</keyword>